<keyword evidence="1" id="KW-0503">Monooxygenase</keyword>
<evidence type="ECO:0000313" key="2">
    <source>
        <dbReference type="Proteomes" id="UP000251889"/>
    </source>
</evidence>
<proteinExistence type="predicted"/>
<dbReference type="EMBL" id="QMFY01000001">
    <property type="protein sequence ID" value="RAW02895.1"/>
    <property type="molecule type" value="Genomic_DNA"/>
</dbReference>
<name>A0A364Y8T5_9BACT</name>
<dbReference type="GO" id="GO:0004497">
    <property type="term" value="F:monooxygenase activity"/>
    <property type="evidence" value="ECO:0007669"/>
    <property type="project" value="UniProtKB-KW"/>
</dbReference>
<accession>A0A364Y8T5</accession>
<gene>
    <name evidence="1" type="ORF">DQQ10_01950</name>
</gene>
<dbReference type="RefSeq" id="WP_112745110.1">
    <property type="nucleotide sequence ID" value="NZ_QMFY01000001.1"/>
</dbReference>
<reference evidence="1 2" key="1">
    <citation type="submission" date="2018-06" db="EMBL/GenBank/DDBJ databases">
        <title>Chryseolinea flavus sp. nov., a member of the phylum Bacteroidetes isolated from soil.</title>
        <authorList>
            <person name="Li Y."/>
            <person name="Wang J."/>
        </authorList>
    </citation>
    <scope>NUCLEOTIDE SEQUENCE [LARGE SCALE GENOMIC DNA]</scope>
    <source>
        <strain evidence="1 2">SDU1-6</strain>
    </source>
</reference>
<protein>
    <submittedName>
        <fullName evidence="1">Antibiotic biosynthesis monooxygenase</fullName>
    </submittedName>
</protein>
<dbReference type="OrthoDB" id="165208at2"/>
<dbReference type="InterPro" id="IPR011008">
    <property type="entry name" value="Dimeric_a/b-barrel"/>
</dbReference>
<keyword evidence="2" id="KW-1185">Reference proteome</keyword>
<evidence type="ECO:0000313" key="1">
    <source>
        <dbReference type="EMBL" id="RAW02895.1"/>
    </source>
</evidence>
<sequence length="100" mass="11774">MITRVWHGRTSLENADRYLNFLLHKGTADYKKISGNISVKVWRRIDPDCAHFYTVTEWDSIASIKEFAGDQYESAVYYPEDDGVLLEFEEKVFHYESFNV</sequence>
<dbReference type="SUPFAM" id="SSF54909">
    <property type="entry name" value="Dimeric alpha+beta barrel"/>
    <property type="match status" value="1"/>
</dbReference>
<comment type="caution">
    <text evidence="1">The sequence shown here is derived from an EMBL/GenBank/DDBJ whole genome shotgun (WGS) entry which is preliminary data.</text>
</comment>
<keyword evidence="1" id="KW-0560">Oxidoreductase</keyword>
<dbReference type="Proteomes" id="UP000251889">
    <property type="component" value="Unassembled WGS sequence"/>
</dbReference>
<organism evidence="1 2">
    <name type="scientific">Pseudochryseolinea flava</name>
    <dbReference type="NCBI Taxonomy" id="2059302"/>
    <lineage>
        <taxon>Bacteria</taxon>
        <taxon>Pseudomonadati</taxon>
        <taxon>Bacteroidota</taxon>
        <taxon>Cytophagia</taxon>
        <taxon>Cytophagales</taxon>
        <taxon>Fulvivirgaceae</taxon>
        <taxon>Pseudochryseolinea</taxon>
    </lineage>
</organism>
<dbReference type="AlphaFoldDB" id="A0A364Y8T5"/>